<keyword evidence="1" id="KW-0812">Transmembrane</keyword>
<organism evidence="3 4">
    <name type="scientific">Clostridium grantii DSM 8605</name>
    <dbReference type="NCBI Taxonomy" id="1121316"/>
    <lineage>
        <taxon>Bacteria</taxon>
        <taxon>Bacillati</taxon>
        <taxon>Bacillota</taxon>
        <taxon>Clostridia</taxon>
        <taxon>Eubacteriales</taxon>
        <taxon>Clostridiaceae</taxon>
        <taxon>Clostridium</taxon>
    </lineage>
</organism>
<keyword evidence="1" id="KW-0472">Membrane</keyword>
<dbReference type="Pfam" id="PF08378">
    <property type="entry name" value="NERD"/>
    <property type="match status" value="1"/>
</dbReference>
<sequence length="229" mass="26645">MEILIFYFLVAVGIIILPKYSRYRGSKYKIASGNSFFKTVFDKGNYGEFLTFSYLEKLGKQNKLMTNIYLPKADGSTTEVDLIMLSETGIYVFESKNYSGWIFGDEKNKNWTQSLQNKQKNKFYNPIWQNKGHISALKDTLGINKEDFYKSYIIFSERCTLKKITVTSPNVKVIKRNSLLRTIKNDIDKSPKIMTVEEVNNLYSKLQKYILADEIVKKAHIDNIKAKKY</sequence>
<feature type="domain" description="NERD" evidence="2">
    <location>
        <begin position="43"/>
        <end position="160"/>
    </location>
</feature>
<name>A0A1M5VHL7_9CLOT</name>
<dbReference type="PROSITE" id="PS50965">
    <property type="entry name" value="NERD"/>
    <property type="match status" value="1"/>
</dbReference>
<proteinExistence type="predicted"/>
<feature type="transmembrane region" description="Helical" evidence="1">
    <location>
        <begin position="6"/>
        <end position="23"/>
    </location>
</feature>
<dbReference type="AlphaFoldDB" id="A0A1M5VHL7"/>
<protein>
    <submittedName>
        <fullName evidence="3">Nuclease-related domain-containing protein</fullName>
    </submittedName>
</protein>
<accession>A0A1M5VHL7</accession>
<dbReference type="STRING" id="1121316.SAMN02745207_02306"/>
<dbReference type="RefSeq" id="WP_073338577.1">
    <property type="nucleotide sequence ID" value="NZ_FQXM01000011.1"/>
</dbReference>
<evidence type="ECO:0000256" key="1">
    <source>
        <dbReference type="SAM" id="Phobius"/>
    </source>
</evidence>
<evidence type="ECO:0000313" key="3">
    <source>
        <dbReference type="EMBL" id="SHH74574.1"/>
    </source>
</evidence>
<reference evidence="3 4" key="1">
    <citation type="submission" date="2016-11" db="EMBL/GenBank/DDBJ databases">
        <authorList>
            <person name="Jaros S."/>
            <person name="Januszkiewicz K."/>
            <person name="Wedrychowicz H."/>
        </authorList>
    </citation>
    <scope>NUCLEOTIDE SEQUENCE [LARGE SCALE GENOMIC DNA]</scope>
    <source>
        <strain evidence="3 4">DSM 8605</strain>
    </source>
</reference>
<dbReference type="InterPro" id="IPR011528">
    <property type="entry name" value="NERD"/>
</dbReference>
<keyword evidence="1" id="KW-1133">Transmembrane helix</keyword>
<dbReference type="EMBL" id="FQXM01000011">
    <property type="protein sequence ID" value="SHH74574.1"/>
    <property type="molecule type" value="Genomic_DNA"/>
</dbReference>
<keyword evidence="4" id="KW-1185">Reference proteome</keyword>
<evidence type="ECO:0000313" key="4">
    <source>
        <dbReference type="Proteomes" id="UP000184447"/>
    </source>
</evidence>
<evidence type="ECO:0000259" key="2">
    <source>
        <dbReference type="PROSITE" id="PS50965"/>
    </source>
</evidence>
<dbReference type="Proteomes" id="UP000184447">
    <property type="component" value="Unassembled WGS sequence"/>
</dbReference>
<gene>
    <name evidence="3" type="ORF">SAMN02745207_02306</name>
</gene>